<protein>
    <submittedName>
        <fullName evidence="3">Uncharacterized protein</fullName>
    </submittedName>
</protein>
<sequence>MSKTDVRYQLVMEASRTYHCTYLYANLLGNESGRIIFDGEILVARNGHLLLRNQLLSFKEVGLEWMDVDFLAELAPAPEVVPLPAPDEYLELNQAMSLGLFDYLRKARSRGFVLSLSGGAMRRGRGRNGAPGRGGAGPGAV</sequence>
<gene>
    <name evidence="3" type="ORF">J4D97_15910</name>
</gene>
<dbReference type="PANTHER" id="PTHR23090:SF9">
    <property type="entry name" value="GLUTAMINE-DEPENDENT NAD(+) SYNTHETASE"/>
    <property type="match status" value="1"/>
</dbReference>
<evidence type="ECO:0000313" key="3">
    <source>
        <dbReference type="EMBL" id="MBO3272144.1"/>
    </source>
</evidence>
<dbReference type="Gene3D" id="3.60.110.10">
    <property type="entry name" value="Carbon-nitrogen hydrolase"/>
    <property type="match status" value="1"/>
</dbReference>
<evidence type="ECO:0000313" key="4">
    <source>
        <dbReference type="Proteomes" id="UP000670527"/>
    </source>
</evidence>
<reference evidence="3 4" key="1">
    <citation type="submission" date="2021-03" db="EMBL/GenBank/DDBJ databases">
        <authorList>
            <person name="Kim M.K."/>
        </authorList>
    </citation>
    <scope>NUCLEOTIDE SEQUENCE [LARGE SCALE GENOMIC DNA]</scope>
    <source>
        <strain evidence="3 4">BT507</strain>
    </source>
</reference>
<accession>A0ABS3THS8</accession>
<feature type="region of interest" description="Disordered" evidence="2">
    <location>
        <begin position="122"/>
        <end position="141"/>
    </location>
</feature>
<name>A0ABS3THS8_9BACT</name>
<keyword evidence="4" id="KW-1185">Reference proteome</keyword>
<dbReference type="PANTHER" id="PTHR23090">
    <property type="entry name" value="NH 3 /GLUTAMINE-DEPENDENT NAD + SYNTHETASE"/>
    <property type="match status" value="1"/>
</dbReference>
<dbReference type="InterPro" id="IPR003694">
    <property type="entry name" value="NAD_synthase"/>
</dbReference>
<proteinExistence type="predicted"/>
<dbReference type="InterPro" id="IPR014729">
    <property type="entry name" value="Rossmann-like_a/b/a_fold"/>
</dbReference>
<dbReference type="InterPro" id="IPR036526">
    <property type="entry name" value="C-N_Hydrolase_sf"/>
</dbReference>
<comment type="caution">
    <text evidence="3">The sequence shown here is derived from an EMBL/GenBank/DDBJ whole genome shotgun (WGS) entry which is preliminary data.</text>
</comment>
<dbReference type="Proteomes" id="UP000670527">
    <property type="component" value="Unassembled WGS sequence"/>
</dbReference>
<dbReference type="Gene3D" id="3.40.50.620">
    <property type="entry name" value="HUPs"/>
    <property type="match status" value="1"/>
</dbReference>
<organism evidence="3 4">
    <name type="scientific">Hymenobacter defluvii</name>
    <dbReference type="NCBI Taxonomy" id="2054411"/>
    <lineage>
        <taxon>Bacteria</taxon>
        <taxon>Pseudomonadati</taxon>
        <taxon>Bacteroidota</taxon>
        <taxon>Cytophagia</taxon>
        <taxon>Cytophagales</taxon>
        <taxon>Hymenobacteraceae</taxon>
        <taxon>Hymenobacter</taxon>
    </lineage>
</organism>
<dbReference type="EMBL" id="JAGETX010000009">
    <property type="protein sequence ID" value="MBO3272144.1"/>
    <property type="molecule type" value="Genomic_DNA"/>
</dbReference>
<keyword evidence="1" id="KW-0436">Ligase</keyword>
<evidence type="ECO:0000256" key="1">
    <source>
        <dbReference type="ARBA" id="ARBA00022598"/>
    </source>
</evidence>
<evidence type="ECO:0000256" key="2">
    <source>
        <dbReference type="SAM" id="MobiDB-lite"/>
    </source>
</evidence>
<feature type="compositionally biased region" description="Gly residues" evidence="2">
    <location>
        <begin position="127"/>
        <end position="141"/>
    </location>
</feature>